<feature type="domain" description="PPM-type phosphatase" evidence="4">
    <location>
        <begin position="106"/>
        <end position="383"/>
    </location>
</feature>
<proteinExistence type="predicted"/>
<dbReference type="InterPro" id="IPR001932">
    <property type="entry name" value="PPM-type_phosphatase-like_dom"/>
</dbReference>
<dbReference type="OrthoDB" id="420076at2759"/>
<dbReference type="Pfam" id="PF00481">
    <property type="entry name" value="PP2C"/>
    <property type="match status" value="1"/>
</dbReference>
<comment type="subcellular location">
    <subcellularLocation>
        <location evidence="1">Membrane</location>
    </subcellularLocation>
</comment>
<dbReference type="CDD" id="cd00143">
    <property type="entry name" value="PP2Cc"/>
    <property type="match status" value="1"/>
</dbReference>
<evidence type="ECO:0000313" key="6">
    <source>
        <dbReference type="Proteomes" id="UP000187209"/>
    </source>
</evidence>
<organism evidence="5 6">
    <name type="scientific">Stentor coeruleus</name>
    <dbReference type="NCBI Taxonomy" id="5963"/>
    <lineage>
        <taxon>Eukaryota</taxon>
        <taxon>Sar</taxon>
        <taxon>Alveolata</taxon>
        <taxon>Ciliophora</taxon>
        <taxon>Postciliodesmatophora</taxon>
        <taxon>Heterotrichea</taxon>
        <taxon>Heterotrichida</taxon>
        <taxon>Stentoridae</taxon>
        <taxon>Stentor</taxon>
    </lineage>
</organism>
<dbReference type="PROSITE" id="PS51746">
    <property type="entry name" value="PPM_2"/>
    <property type="match status" value="1"/>
</dbReference>
<keyword evidence="6" id="KW-1185">Reference proteome</keyword>
<dbReference type="Gene3D" id="3.60.40.10">
    <property type="entry name" value="PPM-type phosphatase domain"/>
    <property type="match status" value="1"/>
</dbReference>
<protein>
    <recommendedName>
        <fullName evidence="4">PPM-type phosphatase domain-containing protein</fullName>
    </recommendedName>
</protein>
<dbReference type="InterPro" id="IPR015655">
    <property type="entry name" value="PP2C"/>
</dbReference>
<evidence type="ECO:0000256" key="2">
    <source>
        <dbReference type="ARBA" id="ARBA00023136"/>
    </source>
</evidence>
<evidence type="ECO:0000259" key="4">
    <source>
        <dbReference type="PROSITE" id="PS51746"/>
    </source>
</evidence>
<dbReference type="GO" id="GO:0016020">
    <property type="term" value="C:membrane"/>
    <property type="evidence" value="ECO:0007669"/>
    <property type="project" value="UniProtKB-SubCell"/>
</dbReference>
<feature type="compositionally biased region" description="Polar residues" evidence="3">
    <location>
        <begin position="81"/>
        <end position="91"/>
    </location>
</feature>
<dbReference type="Proteomes" id="UP000187209">
    <property type="component" value="Unassembled WGS sequence"/>
</dbReference>
<dbReference type="AlphaFoldDB" id="A0A1R2CJW5"/>
<gene>
    <name evidence="5" type="ORF">SteCoe_8525</name>
</gene>
<name>A0A1R2CJW5_9CILI</name>
<dbReference type="GO" id="GO:0004722">
    <property type="term" value="F:protein serine/threonine phosphatase activity"/>
    <property type="evidence" value="ECO:0007669"/>
    <property type="project" value="InterPro"/>
</dbReference>
<evidence type="ECO:0000313" key="5">
    <source>
        <dbReference type="EMBL" id="OMJ89322.1"/>
    </source>
</evidence>
<feature type="region of interest" description="Disordered" evidence="3">
    <location>
        <begin position="61"/>
        <end position="91"/>
    </location>
</feature>
<dbReference type="EMBL" id="MPUH01000128">
    <property type="protein sequence ID" value="OMJ89322.1"/>
    <property type="molecule type" value="Genomic_DNA"/>
</dbReference>
<evidence type="ECO:0000256" key="1">
    <source>
        <dbReference type="ARBA" id="ARBA00004370"/>
    </source>
</evidence>
<dbReference type="SMART" id="SM00332">
    <property type="entry name" value="PP2Cc"/>
    <property type="match status" value="1"/>
</dbReference>
<accession>A0A1R2CJW5</accession>
<comment type="caution">
    <text evidence="5">The sequence shown here is derived from an EMBL/GenBank/DDBJ whole genome shotgun (WGS) entry which is preliminary data.</text>
</comment>
<reference evidence="5 6" key="1">
    <citation type="submission" date="2016-11" db="EMBL/GenBank/DDBJ databases">
        <title>The macronuclear genome of Stentor coeruleus: a giant cell with tiny introns.</title>
        <authorList>
            <person name="Slabodnick M."/>
            <person name="Ruby J.G."/>
            <person name="Reiff S.B."/>
            <person name="Swart E.C."/>
            <person name="Gosai S."/>
            <person name="Prabakaran S."/>
            <person name="Witkowska E."/>
            <person name="Larue G.E."/>
            <person name="Fisher S."/>
            <person name="Freeman R.M."/>
            <person name="Gunawardena J."/>
            <person name="Chu W."/>
            <person name="Stover N.A."/>
            <person name="Gregory B.D."/>
            <person name="Nowacki M."/>
            <person name="Derisi J."/>
            <person name="Roy S.W."/>
            <person name="Marshall W.F."/>
            <person name="Sood P."/>
        </authorList>
    </citation>
    <scope>NUCLEOTIDE SEQUENCE [LARGE SCALE GENOMIC DNA]</scope>
    <source>
        <strain evidence="5">WM001</strain>
    </source>
</reference>
<keyword evidence="2" id="KW-0472">Membrane</keyword>
<sequence>MSTKRDLTPAKGPGIKQSILETIKPFTQLTPDPVSSSLNKLPLIKSPVNHLPKRNLINSLAKSTQASSSEDLKKEKLTLPKPNQLTPRLTKSSRNPANIVTRVAFKSRVGSILGKPKVHNQDSFIIKPSLQGLRGQYMFAVCDGHGAYGHHVSQYVRDLFPSFLEEFLDHDLSSLTIEKSFHQAITKLNKGLLETGIEIAFSGTTLNCVTIFGSLCVCANIGDSRAVLGKLNQGIWDYAELSQDHNTKRYDERMRILGSNGRIAQDKNDEGNYDGPERVWLMDDDIPGLAMTRSIGDKISKIVGVTSDPEVLIKRLNCDDKFIVIASDGVWENIDSKEAVMIISGYYQEGKFEEAAGALAMEAAKRWDKDDYVDDITVVVIFLSA</sequence>
<dbReference type="InterPro" id="IPR036457">
    <property type="entry name" value="PPM-type-like_dom_sf"/>
</dbReference>
<dbReference type="SUPFAM" id="SSF81606">
    <property type="entry name" value="PP2C-like"/>
    <property type="match status" value="1"/>
</dbReference>
<dbReference type="PANTHER" id="PTHR47992">
    <property type="entry name" value="PROTEIN PHOSPHATASE"/>
    <property type="match status" value="1"/>
</dbReference>
<evidence type="ECO:0000256" key="3">
    <source>
        <dbReference type="SAM" id="MobiDB-lite"/>
    </source>
</evidence>